<sequence length="288" mass="31463">MSLAEIIPGTLYGASGWLRADSRPISWIPPGLPGYLPVTAYALRDGAEWMVVDTGLPVHWSQIEAALARTVEGATRRRMVNTRREQDCMANLAALVRRFGIAEVPYVGVLNPVEMTDVLEGDEAHARIEAMAPVRAIRIEVGQVLEVGRLRLEPLRVQLRLLATNWFFEHATGTLFTSESFGFLTRATPDAPLVRAPDEAPIEAAGIARMLSAKFDWLIGIDPAPILADLDAIFAAHRVERICPCYGCVIEGAEAVAEALARMKDAIALLAARPKPAWTFPLFAKETA</sequence>
<protein>
    <recommendedName>
        <fullName evidence="3">MBL fold metallo-hydrolase</fullName>
    </recommendedName>
</protein>
<name>A0ABS4AZP6_9PROT</name>
<dbReference type="EMBL" id="JAGIYZ010000039">
    <property type="protein sequence ID" value="MBP0466850.1"/>
    <property type="molecule type" value="Genomic_DNA"/>
</dbReference>
<proteinExistence type="predicted"/>
<dbReference type="Gene3D" id="3.60.15.10">
    <property type="entry name" value="Ribonuclease Z/Hydroxyacylglutathione hydrolase-like"/>
    <property type="match status" value="1"/>
</dbReference>
<dbReference type="RefSeq" id="WP_209354233.1">
    <property type="nucleotide sequence ID" value="NZ_JAGIYZ010000039.1"/>
</dbReference>
<dbReference type="InterPro" id="IPR036866">
    <property type="entry name" value="RibonucZ/Hydroxyglut_hydro"/>
</dbReference>
<evidence type="ECO:0000313" key="2">
    <source>
        <dbReference type="Proteomes" id="UP000680815"/>
    </source>
</evidence>
<comment type="caution">
    <text evidence="1">The sequence shown here is derived from an EMBL/GenBank/DDBJ whole genome shotgun (WGS) entry which is preliminary data.</text>
</comment>
<evidence type="ECO:0000313" key="1">
    <source>
        <dbReference type="EMBL" id="MBP0466850.1"/>
    </source>
</evidence>
<gene>
    <name evidence="1" type="ORF">J5Y09_23175</name>
</gene>
<keyword evidence="2" id="KW-1185">Reference proteome</keyword>
<reference evidence="1 2" key="1">
    <citation type="submission" date="2021-03" db="EMBL/GenBank/DDBJ databases">
        <authorList>
            <person name="So Y."/>
        </authorList>
    </citation>
    <scope>NUCLEOTIDE SEQUENCE [LARGE SCALE GENOMIC DNA]</scope>
    <source>
        <strain evidence="1 2">PWR1</strain>
    </source>
</reference>
<evidence type="ECO:0008006" key="3">
    <source>
        <dbReference type="Google" id="ProtNLM"/>
    </source>
</evidence>
<accession>A0ABS4AZP6</accession>
<dbReference type="Proteomes" id="UP000680815">
    <property type="component" value="Unassembled WGS sequence"/>
</dbReference>
<organism evidence="1 2">
    <name type="scientific">Roseomonas nitratireducens</name>
    <dbReference type="NCBI Taxonomy" id="2820810"/>
    <lineage>
        <taxon>Bacteria</taxon>
        <taxon>Pseudomonadati</taxon>
        <taxon>Pseudomonadota</taxon>
        <taxon>Alphaproteobacteria</taxon>
        <taxon>Acetobacterales</taxon>
        <taxon>Roseomonadaceae</taxon>
        <taxon>Roseomonas</taxon>
    </lineage>
</organism>
<dbReference type="SUPFAM" id="SSF56281">
    <property type="entry name" value="Metallo-hydrolase/oxidoreductase"/>
    <property type="match status" value="1"/>
</dbReference>